<dbReference type="EMBL" id="JAFHKU010000047">
    <property type="protein sequence ID" value="MBN3556702.1"/>
    <property type="molecule type" value="Genomic_DNA"/>
</dbReference>
<keyword evidence="3 12" id="KW-1134">Transmembrane beta strand</keyword>
<evidence type="ECO:0000256" key="14">
    <source>
        <dbReference type="RuleBase" id="RU003357"/>
    </source>
</evidence>
<keyword evidence="8" id="KW-0406">Ion transport</keyword>
<dbReference type="Pfam" id="PF07715">
    <property type="entry name" value="Plug"/>
    <property type="match status" value="1"/>
</dbReference>
<name>A0AA40ZWD4_9SPHN</name>
<accession>A0AA40ZWD4</accession>
<feature type="short sequence motif" description="TonB C-terminal box" evidence="13">
    <location>
        <begin position="723"/>
        <end position="740"/>
    </location>
</feature>
<keyword evidence="19" id="KW-0675">Receptor</keyword>
<evidence type="ECO:0000256" key="9">
    <source>
        <dbReference type="ARBA" id="ARBA00023077"/>
    </source>
</evidence>
<organism evidence="19 21">
    <name type="scientific">Sphingomonas yabuuchiae</name>
    <dbReference type="NCBI Taxonomy" id="172044"/>
    <lineage>
        <taxon>Bacteria</taxon>
        <taxon>Pseudomonadati</taxon>
        <taxon>Pseudomonadota</taxon>
        <taxon>Alphaproteobacteria</taxon>
        <taxon>Sphingomonadales</taxon>
        <taxon>Sphingomonadaceae</taxon>
        <taxon>Sphingomonas</taxon>
    </lineage>
</organism>
<dbReference type="CDD" id="cd01347">
    <property type="entry name" value="ligand_gated_channel"/>
    <property type="match status" value="1"/>
</dbReference>
<dbReference type="InterPro" id="IPR012910">
    <property type="entry name" value="Plug_dom"/>
</dbReference>
<keyword evidence="9 14" id="KW-0798">TonB box</keyword>
<evidence type="ECO:0000313" key="18">
    <source>
        <dbReference type="EMBL" id="MBB4611693.1"/>
    </source>
</evidence>
<evidence type="ECO:0000256" key="3">
    <source>
        <dbReference type="ARBA" id="ARBA00022452"/>
    </source>
</evidence>
<evidence type="ECO:0000259" key="16">
    <source>
        <dbReference type="Pfam" id="PF00593"/>
    </source>
</evidence>
<feature type="signal peptide" evidence="15">
    <location>
        <begin position="1"/>
        <end position="31"/>
    </location>
</feature>
<dbReference type="PROSITE" id="PS52016">
    <property type="entry name" value="TONB_DEPENDENT_REC_3"/>
    <property type="match status" value="1"/>
</dbReference>
<dbReference type="Gene3D" id="2.40.170.20">
    <property type="entry name" value="TonB-dependent receptor, beta-barrel domain"/>
    <property type="match status" value="1"/>
</dbReference>
<evidence type="ECO:0000256" key="10">
    <source>
        <dbReference type="ARBA" id="ARBA00023136"/>
    </source>
</evidence>
<dbReference type="AlphaFoldDB" id="A0AA40ZWD4"/>
<evidence type="ECO:0000259" key="17">
    <source>
        <dbReference type="Pfam" id="PF07715"/>
    </source>
</evidence>
<reference evidence="19" key="2">
    <citation type="submission" date="2021-01" db="EMBL/GenBank/DDBJ databases">
        <title>Genome Sequencing of Type Strains.</title>
        <authorList>
            <person name="Lemaire J.F."/>
            <person name="Inderbitzin P."/>
            <person name="Collins S.B."/>
            <person name="Wespe N."/>
            <person name="Knight-Connoni V."/>
        </authorList>
    </citation>
    <scope>NUCLEOTIDE SEQUENCE</scope>
    <source>
        <strain evidence="19">DSM 14562</strain>
    </source>
</reference>
<keyword evidence="6 15" id="KW-0732">Signal</keyword>
<dbReference type="EMBL" id="JACHNX010000042">
    <property type="protein sequence ID" value="MBB4611693.1"/>
    <property type="molecule type" value="Genomic_DNA"/>
</dbReference>
<dbReference type="Proteomes" id="UP000704529">
    <property type="component" value="Unassembled WGS sequence"/>
</dbReference>
<evidence type="ECO:0000256" key="1">
    <source>
        <dbReference type="ARBA" id="ARBA00004571"/>
    </source>
</evidence>
<keyword evidence="5 12" id="KW-0812">Transmembrane</keyword>
<dbReference type="InterPro" id="IPR010917">
    <property type="entry name" value="TonB_rcpt_CS"/>
</dbReference>
<dbReference type="SUPFAM" id="SSF56935">
    <property type="entry name" value="Porins"/>
    <property type="match status" value="1"/>
</dbReference>
<evidence type="ECO:0000313" key="21">
    <source>
        <dbReference type="Proteomes" id="UP000704529"/>
    </source>
</evidence>
<dbReference type="PROSITE" id="PS01156">
    <property type="entry name" value="TONB_DEPENDENT_REC_2"/>
    <property type="match status" value="1"/>
</dbReference>
<evidence type="ECO:0000313" key="20">
    <source>
        <dbReference type="Proteomes" id="UP000584663"/>
    </source>
</evidence>
<feature type="chain" id="PRO_5041208397" evidence="15">
    <location>
        <begin position="32"/>
        <end position="740"/>
    </location>
</feature>
<feature type="domain" description="TonB-dependent receptor plug" evidence="17">
    <location>
        <begin position="53"/>
        <end position="163"/>
    </location>
</feature>
<dbReference type="RefSeq" id="WP_184107127.1">
    <property type="nucleotide sequence ID" value="NZ_JACHNX010000042.1"/>
</dbReference>
<dbReference type="InterPro" id="IPR039426">
    <property type="entry name" value="TonB-dep_rcpt-like"/>
</dbReference>
<evidence type="ECO:0000256" key="2">
    <source>
        <dbReference type="ARBA" id="ARBA00022448"/>
    </source>
</evidence>
<dbReference type="PANTHER" id="PTHR32552:SF81">
    <property type="entry name" value="TONB-DEPENDENT OUTER MEMBRANE RECEPTOR"/>
    <property type="match status" value="1"/>
</dbReference>
<proteinExistence type="inferred from homology"/>
<evidence type="ECO:0000256" key="11">
    <source>
        <dbReference type="ARBA" id="ARBA00023237"/>
    </source>
</evidence>
<sequence>MASSSQHKFRRVHLLSSAFASLTIAAPPAYAADDPVEAGGDIIVTAQKRDQRLIDVPSAVSVLSPEALREAGVKDLIDASRLTPGVVVSPQISGGRTIQTFTIRGIGYDDFRPNGNPSAAVSIDGAYQGSAALVGGQMFDVERIEILKGPQGTLYGQNTTAGAVNIISRQPTDTWEGEARVEYGRFNSWRAEAGAGGALADGVKLRVAGVFDRTDGFMTNIGTRGVSGSANPAVPALADPGVNTEANRSQYYGGRAILLLEPTDGTTVTLNAHGFHESGAVQFFERTATVRGFAPLAPFTTDSAIDPSLDKTSYGGSVTLNQKIGGDMLLVAILGWEKLKQQYSAAGDVVPTRINDIIYRDNVEQGTAELRLQNATPGRFDWVVGATAYRDKVRLRSNLDLTDFVLSVLSADYIQRRRSVAGFADGSVRLGSHWKIGAGLRYTHDESRFDGSTVDLNPFGVSIAPAVFGPMPFNFSRTFSDNSLSGRLNVSYEISPSATAYVSVSRGFKAGGFDGSTSVTLPETDPFKSERVWTYEAGVKFLPRGGPVQIDASVYYNDFNNLQASLNKLINGLPTNIRTNVGSARTYGAEANITVRPLHGLEIQGGVSLLDSKILDMRSGNAAERLRRIGNELPFAPKMTLTGSIRYAIPLGGDRVLTPSVNGRFVDDYYTELDNYQPIKGYFLGNAQMELAFAERMTVGAWVRNFTNKRYATTLYVAPPVYAAFRGAPRTYGVSLGYTF</sequence>
<evidence type="ECO:0000313" key="19">
    <source>
        <dbReference type="EMBL" id="MBN3556702.1"/>
    </source>
</evidence>
<evidence type="ECO:0000256" key="13">
    <source>
        <dbReference type="PROSITE-ProRule" id="PRU10144"/>
    </source>
</evidence>
<keyword evidence="10 12" id="KW-0472">Membrane</keyword>
<reference evidence="18 20" key="1">
    <citation type="submission" date="2020-08" db="EMBL/GenBank/DDBJ databases">
        <title>Genomic Encyclopedia of Type Strains, Phase IV (KMG-IV): sequencing the most valuable type-strain genomes for metagenomic binning, comparative biology and taxonomic classification.</title>
        <authorList>
            <person name="Goeker M."/>
        </authorList>
    </citation>
    <scope>NUCLEOTIDE SEQUENCE [LARGE SCALE GENOMIC DNA]</scope>
    <source>
        <strain evidence="18 20">DSM 14562</strain>
    </source>
</reference>
<dbReference type="InterPro" id="IPR000531">
    <property type="entry name" value="Beta-barrel_TonB"/>
</dbReference>
<evidence type="ECO:0000256" key="4">
    <source>
        <dbReference type="ARBA" id="ARBA00022496"/>
    </source>
</evidence>
<evidence type="ECO:0000256" key="6">
    <source>
        <dbReference type="ARBA" id="ARBA00022729"/>
    </source>
</evidence>
<dbReference type="GO" id="GO:0009279">
    <property type="term" value="C:cell outer membrane"/>
    <property type="evidence" value="ECO:0007669"/>
    <property type="project" value="UniProtKB-SubCell"/>
</dbReference>
<dbReference type="InterPro" id="IPR036942">
    <property type="entry name" value="Beta-barrel_TonB_sf"/>
</dbReference>
<evidence type="ECO:0000256" key="8">
    <source>
        <dbReference type="ARBA" id="ARBA00023065"/>
    </source>
</evidence>
<dbReference type="Proteomes" id="UP000584663">
    <property type="component" value="Unassembled WGS sequence"/>
</dbReference>
<keyword evidence="4" id="KW-0410">Iron transport</keyword>
<evidence type="ECO:0000256" key="15">
    <source>
        <dbReference type="SAM" id="SignalP"/>
    </source>
</evidence>
<protein>
    <submittedName>
        <fullName evidence="18">Iron complex outermembrane receptor protein</fullName>
    </submittedName>
    <submittedName>
        <fullName evidence="19">TonB-dependent receptor</fullName>
    </submittedName>
</protein>
<comment type="subcellular location">
    <subcellularLocation>
        <location evidence="1 12">Cell outer membrane</location>
        <topology evidence="1 12">Multi-pass membrane protein</topology>
    </subcellularLocation>
</comment>
<dbReference type="Pfam" id="PF00593">
    <property type="entry name" value="TonB_dep_Rec_b-barrel"/>
    <property type="match status" value="1"/>
</dbReference>
<evidence type="ECO:0000256" key="5">
    <source>
        <dbReference type="ARBA" id="ARBA00022692"/>
    </source>
</evidence>
<dbReference type="PANTHER" id="PTHR32552">
    <property type="entry name" value="FERRICHROME IRON RECEPTOR-RELATED"/>
    <property type="match status" value="1"/>
</dbReference>
<dbReference type="GO" id="GO:0006826">
    <property type="term" value="P:iron ion transport"/>
    <property type="evidence" value="ECO:0007669"/>
    <property type="project" value="UniProtKB-KW"/>
</dbReference>
<keyword evidence="20" id="KW-1185">Reference proteome</keyword>
<comment type="caution">
    <text evidence="19">The sequence shown here is derived from an EMBL/GenBank/DDBJ whole genome shotgun (WGS) entry which is preliminary data.</text>
</comment>
<feature type="domain" description="TonB-dependent receptor-like beta-barrel" evidence="16">
    <location>
        <begin position="358"/>
        <end position="705"/>
    </location>
</feature>
<comment type="similarity">
    <text evidence="12 14">Belongs to the TonB-dependent receptor family.</text>
</comment>
<keyword evidence="2 12" id="KW-0813">Transport</keyword>
<gene>
    <name evidence="18" type="ORF">GGQ89_003944</name>
    <name evidence="19" type="ORF">JYA60_00360</name>
</gene>
<evidence type="ECO:0000256" key="12">
    <source>
        <dbReference type="PROSITE-ProRule" id="PRU01360"/>
    </source>
</evidence>
<evidence type="ECO:0000256" key="7">
    <source>
        <dbReference type="ARBA" id="ARBA00023004"/>
    </source>
</evidence>
<keyword evidence="11 12" id="KW-0998">Cell outer membrane</keyword>
<keyword evidence="7" id="KW-0408">Iron</keyword>